<gene>
    <name evidence="1" type="ORF">PTIM40_223</name>
</gene>
<dbReference type="RefSeq" id="YP_009188296.1">
    <property type="nucleotide sequence ID" value="NC_028663.1"/>
</dbReference>
<dbReference type="Proteomes" id="UP000032135">
    <property type="component" value="Segment"/>
</dbReference>
<proteinExistence type="predicted"/>
<evidence type="ECO:0000313" key="1">
    <source>
        <dbReference type="EMBL" id="AJK27629.1"/>
    </source>
</evidence>
<organism evidence="1 2">
    <name type="scientific">Cyanophage P-TIM40</name>
    <dbReference type="NCBI Taxonomy" id="1589733"/>
    <lineage>
        <taxon>Viruses</taxon>
        <taxon>Duplodnaviria</taxon>
        <taxon>Heunggongvirae</taxon>
        <taxon>Uroviricota</taxon>
        <taxon>Caudoviricetes</taxon>
        <taxon>Pantevenvirales</taxon>
        <taxon>Kyanoviridae</taxon>
        <taxon>Libanvirus</taxon>
        <taxon>Libanvirus ptim40</taxon>
    </lineage>
</organism>
<dbReference type="GeneID" id="26516747"/>
<sequence length="39" mass="4483">MVESGGRKMNLSHLYYEILHGVAYEESTFLQSIRSMASF</sequence>
<protein>
    <submittedName>
        <fullName evidence="1">Uncharacterized protein</fullName>
    </submittedName>
</protein>
<keyword evidence="2" id="KW-1185">Reference proteome</keyword>
<reference evidence="1 2" key="1">
    <citation type="submission" date="2014-11" db="EMBL/GenBank/DDBJ databases">
        <authorList>
            <person name="Fedida A."/>
            <person name="Lindell D."/>
        </authorList>
    </citation>
    <scope>NUCLEOTIDE SEQUENCE [LARGE SCALE GENOMIC DNA]</scope>
</reference>
<dbReference type="EMBL" id="KP211958">
    <property type="protein sequence ID" value="AJK27629.1"/>
    <property type="molecule type" value="Genomic_DNA"/>
</dbReference>
<dbReference type="KEGG" id="vg:26516747"/>
<name>A0A0C5AED9_9CAUD</name>
<accession>A0A0C5AED9</accession>
<evidence type="ECO:0000313" key="2">
    <source>
        <dbReference type="Proteomes" id="UP000032135"/>
    </source>
</evidence>